<dbReference type="SMART" id="SM00389">
    <property type="entry name" value="HOX"/>
    <property type="match status" value="1"/>
</dbReference>
<dbReference type="Ensembl" id="ENSCCET00000031822.1">
    <property type="protein sequence ID" value="ENSCCEP00000020958.1"/>
    <property type="gene ID" value="ENSCCEG00000019006.1"/>
</dbReference>
<evidence type="ECO:0000256" key="4">
    <source>
        <dbReference type="ARBA" id="ARBA00023015"/>
    </source>
</evidence>
<dbReference type="Gene3D" id="1.10.10.60">
    <property type="entry name" value="Homeodomain-like"/>
    <property type="match status" value="1"/>
</dbReference>
<dbReference type="SUPFAM" id="SSF46689">
    <property type="entry name" value="Homeodomain-like"/>
    <property type="match status" value="1"/>
</dbReference>
<keyword evidence="6 9" id="KW-0371">Homeobox</keyword>
<dbReference type="InterPro" id="IPR001356">
    <property type="entry name" value="HD"/>
</dbReference>
<feature type="region of interest" description="Disordered" evidence="11">
    <location>
        <begin position="33"/>
        <end position="96"/>
    </location>
</feature>
<keyword evidence="5 9" id="KW-0238">DNA-binding</keyword>
<dbReference type="GO" id="GO:0005634">
    <property type="term" value="C:nucleus"/>
    <property type="evidence" value="ECO:0007669"/>
    <property type="project" value="UniProtKB-SubCell"/>
</dbReference>
<protein>
    <submittedName>
        <fullName evidence="13">Paired box 3</fullName>
    </submittedName>
</protein>
<evidence type="ECO:0000256" key="3">
    <source>
        <dbReference type="ARBA" id="ARBA00022473"/>
    </source>
</evidence>
<feature type="domain" description="Homeobox" evidence="12">
    <location>
        <begin position="88"/>
        <end position="148"/>
    </location>
</feature>
<proteinExistence type="inferred from homology"/>
<sequence length="355" mass="39337">MARERTKYRNKNAGYFQVVPELSSISRILRSKFGKGEEEEAELERKEVEEGDKKAKHSIDGILSERASAPQSDEGSDIDSEPDLPLKRKQRRSRTTFTAEQLEELERAFERTHYPDIYTREELAQRAKLTEARVQVWFSNRRARWRKQAGANQLMAFNHLIPGGFPPSAMPTLPTYQLSEPSYQPTSIPQAVSDPSSTVHRPQPLPPSTVHQSSLPSNPESSSAYCLPSSRHGFSSYTDSFVPPSGPSNPMNPAIGNGLSPQVMGLLTNHGGVPHQPQTDYALSPLTGGLEPTTTVSASCSQRLDHMKSLDSLPTSQSYCPPTYSTTGYSMDPVTGYQYGQYGQSAFHYLKPDIA</sequence>
<evidence type="ECO:0000256" key="6">
    <source>
        <dbReference type="ARBA" id="ARBA00023155"/>
    </source>
</evidence>
<dbReference type="InterPro" id="IPR043565">
    <property type="entry name" value="PAX_fam"/>
</dbReference>
<reference evidence="13" key="2">
    <citation type="submission" date="2025-09" db="UniProtKB">
        <authorList>
            <consortium name="Ensembl"/>
        </authorList>
    </citation>
    <scope>IDENTIFICATION</scope>
</reference>
<keyword evidence="7" id="KW-0804">Transcription</keyword>
<dbReference type="PANTHER" id="PTHR45636:SF17">
    <property type="entry name" value="PAIRED BOX PROTEIN PAX-3"/>
    <property type="match status" value="1"/>
</dbReference>
<comment type="subcellular location">
    <subcellularLocation>
        <location evidence="1 9 10">Nucleus</location>
    </subcellularLocation>
</comment>
<evidence type="ECO:0000256" key="5">
    <source>
        <dbReference type="ARBA" id="ARBA00023125"/>
    </source>
</evidence>
<evidence type="ECO:0000256" key="1">
    <source>
        <dbReference type="ARBA" id="ARBA00004123"/>
    </source>
</evidence>
<evidence type="ECO:0000256" key="9">
    <source>
        <dbReference type="PROSITE-ProRule" id="PRU00108"/>
    </source>
</evidence>
<feature type="DNA-binding region" description="Homeobox" evidence="9">
    <location>
        <begin position="90"/>
        <end position="149"/>
    </location>
</feature>
<dbReference type="Proteomes" id="UP000694410">
    <property type="component" value="Unplaced"/>
</dbReference>
<evidence type="ECO:0000256" key="10">
    <source>
        <dbReference type="RuleBase" id="RU000682"/>
    </source>
</evidence>
<evidence type="ECO:0000259" key="12">
    <source>
        <dbReference type="PROSITE" id="PS50071"/>
    </source>
</evidence>
<dbReference type="AlphaFoldDB" id="A0A8C0ZHE9"/>
<comment type="similarity">
    <text evidence="2">Belongs to the paired homeobox family.</text>
</comment>
<reference evidence="13" key="1">
    <citation type="submission" date="2025-08" db="UniProtKB">
        <authorList>
            <consortium name="Ensembl"/>
        </authorList>
    </citation>
    <scope>IDENTIFICATION</scope>
</reference>
<evidence type="ECO:0000313" key="13">
    <source>
        <dbReference type="Ensembl" id="ENSCCEP00000020958.1"/>
    </source>
</evidence>
<dbReference type="CDD" id="cd00086">
    <property type="entry name" value="homeodomain"/>
    <property type="match status" value="1"/>
</dbReference>
<feature type="region of interest" description="Disordered" evidence="11">
    <location>
        <begin position="171"/>
        <end position="226"/>
    </location>
</feature>
<evidence type="ECO:0000313" key="14">
    <source>
        <dbReference type="Proteomes" id="UP000694410"/>
    </source>
</evidence>
<dbReference type="InterPro" id="IPR009057">
    <property type="entry name" value="Homeodomain-like_sf"/>
</dbReference>
<feature type="compositionally biased region" description="Basic and acidic residues" evidence="11">
    <location>
        <begin position="43"/>
        <end position="59"/>
    </location>
</feature>
<keyword evidence="3" id="KW-0217">Developmental protein</keyword>
<evidence type="ECO:0000256" key="11">
    <source>
        <dbReference type="SAM" id="MobiDB-lite"/>
    </source>
</evidence>
<feature type="compositionally biased region" description="Low complexity" evidence="11">
    <location>
        <begin position="213"/>
        <end position="223"/>
    </location>
</feature>
<keyword evidence="4" id="KW-0805">Transcription regulation</keyword>
<evidence type="ECO:0000256" key="2">
    <source>
        <dbReference type="ARBA" id="ARBA00005733"/>
    </source>
</evidence>
<dbReference type="PROSITE" id="PS50071">
    <property type="entry name" value="HOMEOBOX_2"/>
    <property type="match status" value="1"/>
</dbReference>
<dbReference type="FunFam" id="1.10.10.60:FF:000035">
    <property type="entry name" value="paired box protein Pax-3 isoform X2"/>
    <property type="match status" value="1"/>
</dbReference>
<dbReference type="PROSITE" id="PS00027">
    <property type="entry name" value="HOMEOBOX_1"/>
    <property type="match status" value="1"/>
</dbReference>
<dbReference type="GO" id="GO:0000981">
    <property type="term" value="F:DNA-binding transcription factor activity, RNA polymerase II-specific"/>
    <property type="evidence" value="ECO:0007669"/>
    <property type="project" value="InterPro"/>
</dbReference>
<dbReference type="Pfam" id="PF00046">
    <property type="entry name" value="Homeodomain"/>
    <property type="match status" value="1"/>
</dbReference>
<keyword evidence="14" id="KW-1185">Reference proteome</keyword>
<name>A0A8C0ZHE9_CYACU</name>
<organism evidence="13 14">
    <name type="scientific">Cyanistes caeruleus</name>
    <name type="common">Eurasian blue tit</name>
    <name type="synonym">Parus caeruleus</name>
    <dbReference type="NCBI Taxonomy" id="156563"/>
    <lineage>
        <taxon>Eukaryota</taxon>
        <taxon>Metazoa</taxon>
        <taxon>Chordata</taxon>
        <taxon>Craniata</taxon>
        <taxon>Vertebrata</taxon>
        <taxon>Euteleostomi</taxon>
        <taxon>Archelosauria</taxon>
        <taxon>Archosauria</taxon>
        <taxon>Dinosauria</taxon>
        <taxon>Saurischia</taxon>
        <taxon>Theropoda</taxon>
        <taxon>Coelurosauria</taxon>
        <taxon>Aves</taxon>
        <taxon>Neognathae</taxon>
        <taxon>Neoaves</taxon>
        <taxon>Telluraves</taxon>
        <taxon>Australaves</taxon>
        <taxon>Passeriformes</taxon>
        <taxon>Paridae</taxon>
        <taxon>Cyanistes</taxon>
    </lineage>
</organism>
<dbReference type="Pfam" id="PF12360">
    <property type="entry name" value="Pax7"/>
    <property type="match status" value="1"/>
</dbReference>
<gene>
    <name evidence="13" type="primary">PAX3</name>
</gene>
<dbReference type="InterPro" id="IPR017970">
    <property type="entry name" value="Homeobox_CS"/>
</dbReference>
<feature type="compositionally biased region" description="Polar residues" evidence="11">
    <location>
        <begin position="174"/>
        <end position="200"/>
    </location>
</feature>
<dbReference type="GO" id="GO:0000978">
    <property type="term" value="F:RNA polymerase II cis-regulatory region sequence-specific DNA binding"/>
    <property type="evidence" value="ECO:0007669"/>
    <property type="project" value="TreeGrafter"/>
</dbReference>
<dbReference type="PANTHER" id="PTHR45636">
    <property type="entry name" value="PAIRED BOX PROTEIN PAX-6-RELATED-RELATED"/>
    <property type="match status" value="1"/>
</dbReference>
<dbReference type="InterPro" id="IPR022106">
    <property type="entry name" value="Pax7_C"/>
</dbReference>
<keyword evidence="8 9" id="KW-0539">Nucleus</keyword>
<evidence type="ECO:0000256" key="7">
    <source>
        <dbReference type="ARBA" id="ARBA00023163"/>
    </source>
</evidence>
<evidence type="ECO:0000256" key="8">
    <source>
        <dbReference type="ARBA" id="ARBA00023242"/>
    </source>
</evidence>
<accession>A0A8C0ZHE9</accession>